<feature type="compositionally biased region" description="Polar residues" evidence="2">
    <location>
        <begin position="996"/>
        <end position="1015"/>
    </location>
</feature>
<feature type="domain" description="GIT Spa2 homology (SHD)" evidence="3">
    <location>
        <begin position="451"/>
        <end position="481"/>
    </location>
</feature>
<dbReference type="AlphaFoldDB" id="A0A2U3EFK1"/>
<evidence type="ECO:0000313" key="5">
    <source>
        <dbReference type="Proteomes" id="UP000245956"/>
    </source>
</evidence>
<dbReference type="PANTHER" id="PTHR21601:SF0">
    <property type="entry name" value="PROTEIN SPA2-RELATED"/>
    <property type="match status" value="1"/>
</dbReference>
<dbReference type="EMBL" id="LCWV01000005">
    <property type="protein sequence ID" value="PWI73278.1"/>
    <property type="molecule type" value="Genomic_DNA"/>
</dbReference>
<feature type="region of interest" description="Disordered" evidence="2">
    <location>
        <begin position="479"/>
        <end position="501"/>
    </location>
</feature>
<dbReference type="PANTHER" id="PTHR21601">
    <property type="entry name" value="SPA2 PROTEIN"/>
    <property type="match status" value="1"/>
</dbReference>
<dbReference type="Pfam" id="PF08518">
    <property type="entry name" value="GIT_SHD"/>
    <property type="match status" value="2"/>
</dbReference>
<accession>A0A2U3EFK1</accession>
<dbReference type="InterPro" id="IPR039892">
    <property type="entry name" value="Spa2/Sph1"/>
</dbReference>
<sequence>MLVRTVPDQHKREATNLLVSDTILTLCFLFLPFRDLGKTTTSTATTSIQQLSLSTRAHAPCHPGPSDPQAKTRGLQLLRTSAKGNDGLISDRPRSARFRALVVPRATLRLRARYLERSTRPRRPSIRPLLSPSIRCRPRSRIPCFPHCRFRRTRLSPTSDLLLRRSYESVTRVGPASILCRYGLLFAHPEPTPGPAQTNSTGVYWVCSPGGAQRPVSPQDGAGPSASDHYEHCDCPPLTPPNHCHHHPPGSSSSRPPPGHPPGAVLQSVWGTATTPRRTRLSARPCSSPPSPWASPCGETLDLHDPRPPPKSSFVRHSSLAFLAATHLAAQHPDHERWRPQCAAVSNDAGPYPVINNSRGNLASPPHSGGSNGAMSMNGFPTGPRSNGGPSPPPSIGRSSIGTNMYSGRSEGNRNSTRTDIDDSVLNEHYIALRAFLNARDPGARQQPNKARDKLLRLSSVQFYELSTDVYDELMRRQATARAPPNAPNTPPAFLLPEKSFHPKRNQARQRLSSLGPPRFRDLAADVFHELERRFPSFVGGDPIPRVGSAMSMRGGPMRTGTPANGNMFPPRGQSRMRRPSDASSIRGPPGPDGYGMPPSPNMPNGEFGRPMPKQLNQNNTIVPNKSTMVEEDDGNGEEVPGKRSVADEKLISDYETQVKDLRGKLDTLEDAMRKKDEEMNGILDGERSRATAANMEKKEWGDVRLNLESKLAEAQSLNKSIKDELERVRDDHDKEVHQLRDELAEMHQGSKGGPTDPELQRENDELRESLRQQQAVTEEVRREAQQFLTEMRTLSQQSSSTYEKQAEMEQTIEQLENEVRDWRNRYARAKTQVRSMRASSLGLPMEPGVANYVRDRGFIEESGLIKDVHVTKFQIAIDELLQTARKETPDKVTDAMKLVVVSVRRITKDLDESAPRDDEQAHQQAKLKAKVSSTANGLITASKNFTAGAGLSPVSLIDAAASHLSNAVIDLLRMAKIRTTPAGELEDDDDRSLTPVDSTAFFSPRSPTEASAQDSLPPPPPFQGLGGVRASAESSAYSPISSPRESVDPYPGSGTNGMTNGGGYMGYDKSHAAGPGGYGLQQGDSRAADLKIYLDDQTAVLVSDIQRLVTSVRNDSDVGQINNQVDSIAMIVGKVISETNKNGYPGHAAQLNDCRDRLLEAMARGRDLASSGVDRDGRDWRMWAQTLPPIAFELARETKELVQSIGSVSGREDDEFS</sequence>
<evidence type="ECO:0000256" key="1">
    <source>
        <dbReference type="SAM" id="Coils"/>
    </source>
</evidence>
<evidence type="ECO:0000256" key="2">
    <source>
        <dbReference type="SAM" id="MobiDB-lite"/>
    </source>
</evidence>
<feature type="compositionally biased region" description="Basic and acidic residues" evidence="2">
    <location>
        <begin position="759"/>
        <end position="771"/>
    </location>
</feature>
<dbReference type="InterPro" id="IPR056439">
    <property type="entry name" value="VBS_C3G9"/>
</dbReference>
<feature type="coiled-coil region" evidence="1">
    <location>
        <begin position="652"/>
        <end position="679"/>
    </location>
</feature>
<dbReference type="GO" id="GO:0005078">
    <property type="term" value="F:MAP-kinase scaffold activity"/>
    <property type="evidence" value="ECO:0007669"/>
    <property type="project" value="TreeGrafter"/>
</dbReference>
<reference evidence="4 5" key="1">
    <citation type="journal article" date="2016" name="Front. Microbiol.">
        <title>Genome and transcriptome sequences reveal the specific parasitism of the nematophagous Purpureocillium lilacinum 36-1.</title>
        <authorList>
            <person name="Xie J."/>
            <person name="Li S."/>
            <person name="Mo C."/>
            <person name="Xiao X."/>
            <person name="Peng D."/>
            <person name="Wang G."/>
            <person name="Xiao Y."/>
        </authorList>
    </citation>
    <scope>NUCLEOTIDE SEQUENCE [LARGE SCALE GENOMIC DNA]</scope>
    <source>
        <strain evidence="4 5">36-1</strain>
    </source>
</reference>
<evidence type="ECO:0000313" key="4">
    <source>
        <dbReference type="EMBL" id="PWI73278.1"/>
    </source>
</evidence>
<comment type="caution">
    <text evidence="4">The sequence shown here is derived from an EMBL/GenBank/DDBJ whole genome shotgun (WGS) entry which is preliminary data.</text>
</comment>
<feature type="domain" description="GIT Spa2 homology (SHD)" evidence="3">
    <location>
        <begin position="508"/>
        <end position="538"/>
    </location>
</feature>
<proteinExistence type="predicted"/>
<protein>
    <submittedName>
        <fullName evidence="4">Cell polarity protein</fullName>
    </submittedName>
</protein>
<dbReference type="GO" id="GO:0005826">
    <property type="term" value="C:actomyosin contractile ring"/>
    <property type="evidence" value="ECO:0007669"/>
    <property type="project" value="TreeGrafter"/>
</dbReference>
<organism evidence="4 5">
    <name type="scientific">Purpureocillium lilacinum</name>
    <name type="common">Paecilomyces lilacinus</name>
    <dbReference type="NCBI Taxonomy" id="33203"/>
    <lineage>
        <taxon>Eukaryota</taxon>
        <taxon>Fungi</taxon>
        <taxon>Dikarya</taxon>
        <taxon>Ascomycota</taxon>
        <taxon>Pezizomycotina</taxon>
        <taxon>Sordariomycetes</taxon>
        <taxon>Hypocreomycetidae</taxon>
        <taxon>Hypocreales</taxon>
        <taxon>Ophiocordycipitaceae</taxon>
        <taxon>Purpureocillium</taxon>
    </lineage>
</organism>
<feature type="region of interest" description="Disordered" evidence="2">
    <location>
        <begin position="984"/>
        <end position="1058"/>
    </location>
</feature>
<feature type="region of interest" description="Disordered" evidence="2">
    <location>
        <begin position="358"/>
        <end position="421"/>
    </location>
</feature>
<evidence type="ECO:0000259" key="3">
    <source>
        <dbReference type="SMART" id="SM00555"/>
    </source>
</evidence>
<feature type="region of interest" description="Disordered" evidence="2">
    <location>
        <begin position="745"/>
        <end position="779"/>
    </location>
</feature>
<dbReference type="SMART" id="SM00555">
    <property type="entry name" value="GIT"/>
    <property type="match status" value="2"/>
</dbReference>
<dbReference type="GO" id="GO:1902716">
    <property type="term" value="C:cell cortex of growing cell tip"/>
    <property type="evidence" value="ECO:0007669"/>
    <property type="project" value="TreeGrafter"/>
</dbReference>
<feature type="region of interest" description="Disordered" evidence="2">
    <location>
        <begin position="243"/>
        <end position="314"/>
    </location>
</feature>
<feature type="compositionally biased region" description="Low complexity" evidence="2">
    <location>
        <begin position="1031"/>
        <end position="1045"/>
    </location>
</feature>
<name>A0A2U3EFK1_PURLI</name>
<feature type="region of interest" description="Disordered" evidence="2">
    <location>
        <begin position="554"/>
        <end position="620"/>
    </location>
</feature>
<dbReference type="Pfam" id="PF23742">
    <property type="entry name" value="VBS_C3G9"/>
    <property type="match status" value="1"/>
</dbReference>
<keyword evidence="1" id="KW-0175">Coiled coil</keyword>
<dbReference type="Proteomes" id="UP000245956">
    <property type="component" value="Unassembled WGS sequence"/>
</dbReference>
<dbReference type="InterPro" id="IPR013724">
    <property type="entry name" value="GIT_SHD"/>
</dbReference>
<feature type="compositionally biased region" description="Low complexity" evidence="2">
    <location>
        <begin position="373"/>
        <end position="389"/>
    </location>
</feature>
<gene>
    <name evidence="4" type="ORF">PCL_10293</name>
</gene>